<evidence type="ECO:0000313" key="3">
    <source>
        <dbReference type="Proteomes" id="UP000307943"/>
    </source>
</evidence>
<dbReference type="InterPro" id="IPR050490">
    <property type="entry name" value="Bact_solute-bd_prot1"/>
</dbReference>
<dbReference type="PANTHER" id="PTHR43649">
    <property type="entry name" value="ARABINOSE-BINDING PROTEIN-RELATED"/>
    <property type="match status" value="1"/>
</dbReference>
<keyword evidence="1" id="KW-0732">Signal</keyword>
<dbReference type="AlphaFoldDB" id="A0A5C4T4B4"/>
<dbReference type="PANTHER" id="PTHR43649:SF17">
    <property type="entry name" value="ABC TRANSPORTER SOLUTE BINDING PROTEIN-SUGAR TRANSPORT"/>
    <property type="match status" value="1"/>
</dbReference>
<dbReference type="Proteomes" id="UP000307943">
    <property type="component" value="Unassembled WGS sequence"/>
</dbReference>
<dbReference type="RefSeq" id="WP_139604598.1">
    <property type="nucleotide sequence ID" value="NZ_VDCQ01000036.1"/>
</dbReference>
<dbReference type="SUPFAM" id="SSF53850">
    <property type="entry name" value="Periplasmic binding protein-like II"/>
    <property type="match status" value="1"/>
</dbReference>
<dbReference type="InterPro" id="IPR006059">
    <property type="entry name" value="SBP"/>
</dbReference>
<dbReference type="EMBL" id="VDCQ01000036">
    <property type="protein sequence ID" value="TNJ63901.1"/>
    <property type="molecule type" value="Genomic_DNA"/>
</dbReference>
<feature type="chain" id="PRO_5038545627" evidence="1">
    <location>
        <begin position="23"/>
        <end position="529"/>
    </location>
</feature>
<organism evidence="2 3">
    <name type="scientific">Paenibacillus hemerocallicola</name>
    <dbReference type="NCBI Taxonomy" id="1172614"/>
    <lineage>
        <taxon>Bacteria</taxon>
        <taxon>Bacillati</taxon>
        <taxon>Bacillota</taxon>
        <taxon>Bacilli</taxon>
        <taxon>Bacillales</taxon>
        <taxon>Paenibacillaceae</taxon>
        <taxon>Paenibacillus</taxon>
    </lineage>
</organism>
<feature type="signal peptide" evidence="1">
    <location>
        <begin position="1"/>
        <end position="22"/>
    </location>
</feature>
<dbReference type="Pfam" id="PF13416">
    <property type="entry name" value="SBP_bac_8"/>
    <property type="match status" value="1"/>
</dbReference>
<proteinExistence type="predicted"/>
<reference evidence="2 3" key="1">
    <citation type="submission" date="2019-05" db="EMBL/GenBank/DDBJ databases">
        <title>We sequenced the genome of Paenibacillus hemerocallicola KCTC 33185 for further insight into its adaptation and study the phylogeny of Paenibacillus.</title>
        <authorList>
            <person name="Narsing Rao M.P."/>
        </authorList>
    </citation>
    <scope>NUCLEOTIDE SEQUENCE [LARGE SCALE GENOMIC DNA]</scope>
    <source>
        <strain evidence="2 3">KCTC 33185</strain>
    </source>
</reference>
<name>A0A5C4T4B4_9BACL</name>
<gene>
    <name evidence="2" type="ORF">FE784_23015</name>
</gene>
<dbReference type="PROSITE" id="PS51257">
    <property type="entry name" value="PROKAR_LIPOPROTEIN"/>
    <property type="match status" value="1"/>
</dbReference>
<accession>A0A5C4T4B4</accession>
<evidence type="ECO:0000256" key="1">
    <source>
        <dbReference type="SAM" id="SignalP"/>
    </source>
</evidence>
<dbReference type="OrthoDB" id="2649544at2"/>
<evidence type="ECO:0000313" key="2">
    <source>
        <dbReference type="EMBL" id="TNJ63901.1"/>
    </source>
</evidence>
<comment type="caution">
    <text evidence="2">The sequence shown here is derived from an EMBL/GenBank/DDBJ whole genome shotgun (WGS) entry which is preliminary data.</text>
</comment>
<keyword evidence="3" id="KW-1185">Reference proteome</keyword>
<protein>
    <submittedName>
        <fullName evidence="2">Extracellular solute-binding protein</fullName>
    </submittedName>
</protein>
<dbReference type="Gene3D" id="3.40.190.10">
    <property type="entry name" value="Periplasmic binding protein-like II"/>
    <property type="match status" value="2"/>
</dbReference>
<sequence length="529" mass="58983">MRKGFKPRFAVTISASLLLAMAAAGCGTKEKEATGGNSGDAVPKADKTYTVSWVSGQSTPVDANAKMIKYWGEKLNVKFDIWNIESKNFTEMMNLKFASGEIPDRMVVNGFSTLQQYVNQDLLAEIPLDMLKKYAPNVYAKTEKEMPNAFEYAKVNGKIYGIPKLVMYDRFRSPIVWRGDWLKNVGIEKPPETIEDFEKTIYKLANEDPDKNGKKDTYGLSASSLPLVYGAFGYLPDRWSQKGDKLVYGAVQPEMKDALQLLNKWYKAGVIDPEFITGENTGGYWALSHAFINGRIGLTSLGAFYHWKPLLFDGDTASHDYVEMKKVNAQAADALVHGQPPKGPNGKMGAPQGSMLNGNFISFGKPLEKDPEKLAKVLQIIDSISASSYESYVTAMFGIEGQDWSFDADKVPLLKNNLSTQDLEKMGANNVMESLELPEFSSISMSKRNKWASDNGYEKGGIRNQLLTALPSQAKFQTELQKMQDQTFISIITGDKPISEFDEFVKKWKTGGGEQMEKEASEWFAKLKK</sequence>